<dbReference type="EMBL" id="QFOD01000019">
    <property type="protein sequence ID" value="PZP29028.1"/>
    <property type="molecule type" value="Genomic_DNA"/>
</dbReference>
<evidence type="ECO:0000256" key="1">
    <source>
        <dbReference type="PROSITE-ProRule" id="PRU00169"/>
    </source>
</evidence>
<organism evidence="3 4">
    <name type="scientific">Roseateles depolymerans</name>
    <dbReference type="NCBI Taxonomy" id="76731"/>
    <lineage>
        <taxon>Bacteria</taxon>
        <taxon>Pseudomonadati</taxon>
        <taxon>Pseudomonadota</taxon>
        <taxon>Betaproteobacteria</taxon>
        <taxon>Burkholderiales</taxon>
        <taxon>Sphaerotilaceae</taxon>
        <taxon>Roseateles</taxon>
    </lineage>
</organism>
<gene>
    <name evidence="3" type="ORF">DI603_17580</name>
</gene>
<evidence type="ECO:0000313" key="3">
    <source>
        <dbReference type="EMBL" id="PZP29028.1"/>
    </source>
</evidence>
<reference evidence="3 4" key="1">
    <citation type="submission" date="2017-08" db="EMBL/GenBank/DDBJ databases">
        <title>Infants hospitalized years apart are colonized by the same room-sourced microbial strains.</title>
        <authorList>
            <person name="Brooks B."/>
            <person name="Olm M.R."/>
            <person name="Firek B.A."/>
            <person name="Baker R."/>
            <person name="Thomas B.C."/>
            <person name="Morowitz M.J."/>
            <person name="Banfield J.F."/>
        </authorList>
    </citation>
    <scope>NUCLEOTIDE SEQUENCE [LARGE SCALE GENOMIC DNA]</scope>
    <source>
        <strain evidence="3">S2_012_000_R2_81</strain>
    </source>
</reference>
<dbReference type="InterPro" id="IPR011006">
    <property type="entry name" value="CheY-like_superfamily"/>
</dbReference>
<evidence type="ECO:0000313" key="4">
    <source>
        <dbReference type="Proteomes" id="UP000249633"/>
    </source>
</evidence>
<feature type="modified residue" description="4-aspartylphosphate" evidence="1">
    <location>
        <position position="102"/>
    </location>
</feature>
<comment type="caution">
    <text evidence="3">The sequence shown here is derived from an EMBL/GenBank/DDBJ whole genome shotgun (WGS) entry which is preliminary data.</text>
</comment>
<evidence type="ECO:0000259" key="2">
    <source>
        <dbReference type="PROSITE" id="PS50110"/>
    </source>
</evidence>
<protein>
    <recommendedName>
        <fullName evidence="2">Response regulatory domain-containing protein</fullName>
    </recommendedName>
</protein>
<accession>A0A2W5DEB0</accession>
<dbReference type="AlphaFoldDB" id="A0A2W5DEB0"/>
<dbReference type="PROSITE" id="PS50110">
    <property type="entry name" value="RESPONSE_REGULATORY"/>
    <property type="match status" value="1"/>
</dbReference>
<dbReference type="GO" id="GO:0000160">
    <property type="term" value="P:phosphorelay signal transduction system"/>
    <property type="evidence" value="ECO:0007669"/>
    <property type="project" value="InterPro"/>
</dbReference>
<feature type="domain" description="Response regulatory" evidence="2">
    <location>
        <begin position="53"/>
        <end position="175"/>
    </location>
</feature>
<keyword evidence="1" id="KW-0597">Phosphoprotein</keyword>
<proteinExistence type="predicted"/>
<dbReference type="InterPro" id="IPR001789">
    <property type="entry name" value="Sig_transdc_resp-reg_receiver"/>
</dbReference>
<dbReference type="Gene3D" id="3.40.50.2300">
    <property type="match status" value="1"/>
</dbReference>
<dbReference type="Proteomes" id="UP000249633">
    <property type="component" value="Unassembled WGS sequence"/>
</dbReference>
<name>A0A2W5DEB0_9BURK</name>
<dbReference type="SUPFAM" id="SSF52172">
    <property type="entry name" value="CheY-like"/>
    <property type="match status" value="1"/>
</dbReference>
<sequence>MVMASRHDGPFLTAVPRSAPIASVCGRSMGSLQPAASTAQPPSTESRADALPRIAALDDDPAAVASMTAILSQSGFDVVPYTDAVELEMAARATPFSAYVLDWYLGDTTAAPLIEALRRHPLSAGVPIFLLSGNLAVAGVPTDDALARIIGRYHVQYRAKPYSGVKLASDLRLALGERRG</sequence>